<dbReference type="EMBL" id="CADCXV010001146">
    <property type="protein sequence ID" value="CAB0041993.1"/>
    <property type="molecule type" value="Genomic_DNA"/>
</dbReference>
<organism evidence="2 3">
    <name type="scientific">Trichogramma brassicae</name>
    <dbReference type="NCBI Taxonomy" id="86971"/>
    <lineage>
        <taxon>Eukaryota</taxon>
        <taxon>Metazoa</taxon>
        <taxon>Ecdysozoa</taxon>
        <taxon>Arthropoda</taxon>
        <taxon>Hexapoda</taxon>
        <taxon>Insecta</taxon>
        <taxon>Pterygota</taxon>
        <taxon>Neoptera</taxon>
        <taxon>Endopterygota</taxon>
        <taxon>Hymenoptera</taxon>
        <taxon>Apocrita</taxon>
        <taxon>Proctotrupomorpha</taxon>
        <taxon>Chalcidoidea</taxon>
        <taxon>Trichogrammatidae</taxon>
        <taxon>Trichogramma</taxon>
    </lineage>
</organism>
<accession>A0A6H5IWD0</accession>
<sequence length="133" mass="15350">MKIACKFLVLSFITRKHSSLNALRSQQFLVSGLLTDGFDFYPHRRLNAHYTPCILSEHTSPYMRASTEQRITMRAHDTRAASRSKSTCHVHTHACIRTRYMERRSERGQRRGDDTAALHLRSPSGRRLDGHVL</sequence>
<dbReference type="AlphaFoldDB" id="A0A6H5IWD0"/>
<name>A0A6H5IWD0_9HYME</name>
<feature type="compositionally biased region" description="Basic and acidic residues" evidence="1">
    <location>
        <begin position="101"/>
        <end position="116"/>
    </location>
</feature>
<evidence type="ECO:0000256" key="1">
    <source>
        <dbReference type="SAM" id="MobiDB-lite"/>
    </source>
</evidence>
<reference evidence="2 3" key="1">
    <citation type="submission" date="2020-02" db="EMBL/GenBank/DDBJ databases">
        <authorList>
            <person name="Ferguson B K."/>
        </authorList>
    </citation>
    <scope>NUCLEOTIDE SEQUENCE [LARGE SCALE GENOMIC DNA]</scope>
</reference>
<proteinExistence type="predicted"/>
<gene>
    <name evidence="2" type="ORF">TBRA_LOCUS13636</name>
</gene>
<evidence type="ECO:0000313" key="3">
    <source>
        <dbReference type="Proteomes" id="UP000479190"/>
    </source>
</evidence>
<feature type="region of interest" description="Disordered" evidence="1">
    <location>
        <begin position="101"/>
        <end position="133"/>
    </location>
</feature>
<protein>
    <submittedName>
        <fullName evidence="2">Uncharacterized protein</fullName>
    </submittedName>
</protein>
<dbReference type="Proteomes" id="UP000479190">
    <property type="component" value="Unassembled WGS sequence"/>
</dbReference>
<keyword evidence="3" id="KW-1185">Reference proteome</keyword>
<evidence type="ECO:0000313" key="2">
    <source>
        <dbReference type="EMBL" id="CAB0041993.1"/>
    </source>
</evidence>